<keyword evidence="2" id="KW-1185">Reference proteome</keyword>
<sequence length="725" mass="80415">MLAINDSESGISAHRSYEEYWNSVKKGLTLVKMGVEDRKVLRTSASCQTALHLVHSGTEGVDGIDAFGDPVKIFTDVVGFVGDYPAAAHTTDVMGHNAAAPCTLCNFRRSTGGRSSMYGFSTIVNTQVSAGLRTFERHMALRNSVIDDDHANRLDMRSNESFADSSAPLVAFQRELDRKRDEIPNSIGGLPVVSGLFDSYRSNVIAPDHLLTGVTKNVLDACFAALGSRDARLKADVSLCSALRDNGLIRQTSVYNVKEKKLHSMTLSGTYCLLLVAAAVFPRWLRGVNDELCELLEDLQQLVGLTFWWPTMEADGREACDYVWAREGASYMEDLQTLSKGYVAKVDKFWKKCAESGDLLAKVLDKPNLHRLIELYGNTIPAFGHARHFTELVFETAHQPLKRCVSRSNHHNAHVSTVEHCLSNDWQGRLACLHVPLPDDRQDGVKCDGQKLPCLKQLLLGREAAQLKRDDEEHVIVARETDEKLHRLFCAPVLSEIRSEGKTGIAMSPTGFMWRGIGKIGALEMQICFADVAGVVGIVQYAQNLLRAYAPRFGSGSGGHVEEIEVFKGCKKYGLRTSNGEDDKRASYACETLETGCVFLTRVREGCRADKVVYRCAPPHYKRSEEAIFAVLGFMLRTGEDPWPISFRCEVVTGRRLKLCGECDESCEQLVGMHEDMRRVGLYHCCNTSCEIDVCKEAVIHSERVLGGGMYRFQTIIDGYLARAG</sequence>
<reference evidence="1 2" key="1">
    <citation type="journal article" date="2018" name="Mol. Biol. Evol.">
        <title>Analysis of the draft genome of the red seaweed Gracilariopsis chorda provides insights into genome size evolution in Rhodophyta.</title>
        <authorList>
            <person name="Lee J."/>
            <person name="Yang E.C."/>
            <person name="Graf L."/>
            <person name="Yang J.H."/>
            <person name="Qiu H."/>
            <person name="Zel Zion U."/>
            <person name="Chan C.X."/>
            <person name="Stephens T.G."/>
            <person name="Weber A.P.M."/>
            <person name="Boo G.H."/>
            <person name="Boo S.M."/>
            <person name="Kim K.M."/>
            <person name="Shin Y."/>
            <person name="Jung M."/>
            <person name="Lee S.J."/>
            <person name="Yim H.S."/>
            <person name="Lee J.H."/>
            <person name="Bhattacharya D."/>
            <person name="Yoon H.S."/>
        </authorList>
    </citation>
    <scope>NUCLEOTIDE SEQUENCE [LARGE SCALE GENOMIC DNA]</scope>
    <source>
        <strain evidence="1 2">SKKU-2015</strain>
        <tissue evidence="1">Whole body</tissue>
    </source>
</reference>
<dbReference type="Proteomes" id="UP000247409">
    <property type="component" value="Unassembled WGS sequence"/>
</dbReference>
<protein>
    <submittedName>
        <fullName evidence="1">Uncharacterized protein</fullName>
    </submittedName>
</protein>
<evidence type="ECO:0000313" key="2">
    <source>
        <dbReference type="Proteomes" id="UP000247409"/>
    </source>
</evidence>
<accession>A0A2V3IKC8</accession>
<dbReference type="AlphaFoldDB" id="A0A2V3IKC8"/>
<evidence type="ECO:0000313" key="1">
    <source>
        <dbReference type="EMBL" id="PXF41580.1"/>
    </source>
</evidence>
<name>A0A2V3IKC8_9FLOR</name>
<dbReference type="OrthoDB" id="10672794at2759"/>
<comment type="caution">
    <text evidence="1">The sequence shown here is derived from an EMBL/GenBank/DDBJ whole genome shotgun (WGS) entry which is preliminary data.</text>
</comment>
<dbReference type="EMBL" id="NBIV01000208">
    <property type="protein sequence ID" value="PXF41580.1"/>
    <property type="molecule type" value="Genomic_DNA"/>
</dbReference>
<proteinExistence type="predicted"/>
<gene>
    <name evidence="1" type="ORF">BWQ96_08694</name>
</gene>
<organism evidence="1 2">
    <name type="scientific">Gracilariopsis chorda</name>
    <dbReference type="NCBI Taxonomy" id="448386"/>
    <lineage>
        <taxon>Eukaryota</taxon>
        <taxon>Rhodophyta</taxon>
        <taxon>Florideophyceae</taxon>
        <taxon>Rhodymeniophycidae</taxon>
        <taxon>Gracilariales</taxon>
        <taxon>Gracilariaceae</taxon>
        <taxon>Gracilariopsis</taxon>
    </lineage>
</organism>